<gene>
    <name evidence="2" type="ORF">PCOR1329_LOCUS56513</name>
</gene>
<accession>A0ABN9VEL1</accession>
<sequence length="169" mass="18765">MPRMQDLMTYIIAIQADVTNLNIDMNDPGHLEELQAVAARIFSNNIDAWVQMQVREFAIRQPVPYSKVLMRSDPSKFIEAMGNFVHIACDTSRVQGKDRQERHRDQDRNAGHPPGSVANVANICMDDATTTSDTEQAADARQTSQPPAEPDGRQPPDRGHAPEGGSQQE</sequence>
<feature type="compositionally biased region" description="Basic and acidic residues" evidence="1">
    <location>
        <begin position="150"/>
        <end position="161"/>
    </location>
</feature>
<dbReference type="EMBL" id="CAUYUJ010016954">
    <property type="protein sequence ID" value="CAK0870386.1"/>
    <property type="molecule type" value="Genomic_DNA"/>
</dbReference>
<feature type="compositionally biased region" description="Basic and acidic residues" evidence="1">
    <location>
        <begin position="95"/>
        <end position="110"/>
    </location>
</feature>
<reference evidence="2" key="1">
    <citation type="submission" date="2023-10" db="EMBL/GenBank/DDBJ databases">
        <authorList>
            <person name="Chen Y."/>
            <person name="Shah S."/>
            <person name="Dougan E. K."/>
            <person name="Thang M."/>
            <person name="Chan C."/>
        </authorList>
    </citation>
    <scope>NUCLEOTIDE SEQUENCE [LARGE SCALE GENOMIC DNA]</scope>
</reference>
<protein>
    <submittedName>
        <fullName evidence="2">Uncharacterized protein</fullName>
    </submittedName>
</protein>
<organism evidence="2 3">
    <name type="scientific">Prorocentrum cordatum</name>
    <dbReference type="NCBI Taxonomy" id="2364126"/>
    <lineage>
        <taxon>Eukaryota</taxon>
        <taxon>Sar</taxon>
        <taxon>Alveolata</taxon>
        <taxon>Dinophyceae</taxon>
        <taxon>Prorocentrales</taxon>
        <taxon>Prorocentraceae</taxon>
        <taxon>Prorocentrum</taxon>
    </lineage>
</organism>
<proteinExistence type="predicted"/>
<feature type="non-terminal residue" evidence="2">
    <location>
        <position position="169"/>
    </location>
</feature>
<evidence type="ECO:0000313" key="3">
    <source>
        <dbReference type="Proteomes" id="UP001189429"/>
    </source>
</evidence>
<feature type="region of interest" description="Disordered" evidence="1">
    <location>
        <begin position="92"/>
        <end position="169"/>
    </location>
</feature>
<name>A0ABN9VEL1_9DINO</name>
<evidence type="ECO:0000313" key="2">
    <source>
        <dbReference type="EMBL" id="CAK0870386.1"/>
    </source>
</evidence>
<evidence type="ECO:0000256" key="1">
    <source>
        <dbReference type="SAM" id="MobiDB-lite"/>
    </source>
</evidence>
<keyword evidence="3" id="KW-1185">Reference proteome</keyword>
<feature type="compositionally biased region" description="Polar residues" evidence="1">
    <location>
        <begin position="128"/>
        <end position="146"/>
    </location>
</feature>
<comment type="caution">
    <text evidence="2">The sequence shown here is derived from an EMBL/GenBank/DDBJ whole genome shotgun (WGS) entry which is preliminary data.</text>
</comment>
<dbReference type="Proteomes" id="UP001189429">
    <property type="component" value="Unassembled WGS sequence"/>
</dbReference>